<dbReference type="EMBL" id="JLXW01000013">
    <property type="protein sequence ID" value="KBZ57122.1"/>
    <property type="molecule type" value="Genomic_DNA"/>
</dbReference>
<evidence type="ECO:0000313" key="2">
    <source>
        <dbReference type="Proteomes" id="UP000025947"/>
    </source>
</evidence>
<sequence length="391" mass="44078">MGPADETEHEAALRELLEEARRSGESASAQKRHHLVPAFYLKQWADDGKLRVTHVDEKRSWVTTPRKAATETDYYRLESPELDPEEVPPLLFEVTLSRVERWGADFIDAAIVDPIQVLSNDEQRVLFSIFMAFQYVRGRNFRAFSHASMNDYFKLTYGEITDAGITHFLQERGQEPTPKAIAEMRRFLDGLNSGDITVGPQKASVIGMSGQMVETIGLHLFARHWRIYRVPPILVTSDEPVVPINGPFRPRVERGSVGLAGVVIFPLTPGLLLAAFDGYKARPAVPDQLGHCDIADINREIVAACSTYAYERPGRRTAMAFRLPLTPPPTAISEPIPVVGGDGEFIIRSHRPSRWSLETHPPRWPVERWFYGSWVRLPPIPNPPLMVPLPY</sequence>
<comment type="caution">
    <text evidence="1">The sequence shown here is derived from an EMBL/GenBank/DDBJ whole genome shotgun (WGS) entry which is preliminary data.</text>
</comment>
<evidence type="ECO:0008006" key="3">
    <source>
        <dbReference type="Google" id="ProtNLM"/>
    </source>
</evidence>
<reference evidence="1 2" key="1">
    <citation type="submission" date="2014-04" db="EMBL/GenBank/DDBJ databases">
        <title>The Genome Sequence of Mycobacterium tuberculosis TKK-01-0051.</title>
        <authorList>
            <consortium name="The Broad Institute Genomics Platform"/>
            <consortium name="The Broad Institute Genome Sequencing Center for Infectious Disease"/>
            <person name="Earl A.M."/>
            <person name="Cohen K."/>
            <person name="Pym A."/>
            <person name="Bishai W."/>
            <person name="Maharaj K."/>
            <person name="Desjardins C."/>
            <person name="Abeel T."/>
            <person name="Young S."/>
            <person name="Zeng Q."/>
            <person name="Gargeya S."/>
            <person name="Abouelleil A."/>
            <person name="Alvarado L."/>
            <person name="Chapman S.B."/>
            <person name="Gainer-Dewar J."/>
            <person name="Goldberg J."/>
            <person name="Griggs A."/>
            <person name="Gujja S."/>
            <person name="Hansen M."/>
            <person name="Howarth C."/>
            <person name="Imamovic A."/>
            <person name="Larimer J."/>
            <person name="Murphy C."/>
            <person name="Naylor J."/>
            <person name="Pearson M."/>
            <person name="Poon T.W."/>
            <person name="Priest M."/>
            <person name="Roberts A."/>
            <person name="Saif S."/>
            <person name="Shea T."/>
            <person name="Sykes S."/>
            <person name="Wortman J."/>
            <person name="Nusbaum C."/>
            <person name="Birren B."/>
        </authorList>
    </citation>
    <scope>NUCLEOTIDE SEQUENCE [LARGE SCALE GENOMIC DNA]</scope>
    <source>
        <strain evidence="1 2">TKK-01-0051</strain>
    </source>
</reference>
<dbReference type="Pfam" id="PF14022">
    <property type="entry name" value="DUF4238"/>
    <property type="match status" value="1"/>
</dbReference>
<dbReference type="RefSeq" id="WP_100882317.1">
    <property type="nucleotide sequence ID" value="NZ_KK328284.1"/>
</dbReference>
<dbReference type="Proteomes" id="UP000025947">
    <property type="component" value="Unassembled WGS sequence"/>
</dbReference>
<proteinExistence type="predicted"/>
<dbReference type="AlphaFoldDB" id="A0A051TJK8"/>
<organism evidence="1 2">
    <name type="scientific">Mycobacterium [tuberculosis] TKK-01-0051</name>
    <dbReference type="NCBI Taxonomy" id="1324261"/>
    <lineage>
        <taxon>Bacteria</taxon>
        <taxon>Bacillati</taxon>
        <taxon>Actinomycetota</taxon>
        <taxon>Actinomycetes</taxon>
        <taxon>Mycobacteriales</taxon>
        <taxon>Mycobacteriaceae</taxon>
        <taxon>Mycobacterium</taxon>
        <taxon>Mycobacterium avium complex (MAC)</taxon>
    </lineage>
</organism>
<keyword evidence="2" id="KW-1185">Reference proteome</keyword>
<name>A0A051TJK8_9MYCO</name>
<dbReference type="HOGENOM" id="CLU_705615_0_0_11"/>
<accession>A0A051TJK8</accession>
<evidence type="ECO:0000313" key="1">
    <source>
        <dbReference type="EMBL" id="KBZ57122.1"/>
    </source>
</evidence>
<protein>
    <recommendedName>
        <fullName evidence="3">DUF4238 domain-containing protein</fullName>
    </recommendedName>
</protein>
<dbReference type="InterPro" id="IPR025332">
    <property type="entry name" value="DUF4238"/>
</dbReference>
<gene>
    <name evidence="1" type="ORF">K875_05640</name>
</gene>